<feature type="transmembrane region" description="Helical" evidence="6">
    <location>
        <begin position="461"/>
        <end position="485"/>
    </location>
</feature>
<evidence type="ECO:0000256" key="6">
    <source>
        <dbReference type="SAM" id="Phobius"/>
    </source>
</evidence>
<accession>A0A4V2NIB7</accession>
<gene>
    <name evidence="7" type="ORF">C4B24_01100</name>
</gene>
<dbReference type="AlphaFoldDB" id="A0A4V2NIB7"/>
<evidence type="ECO:0000313" key="7">
    <source>
        <dbReference type="EMBL" id="TCG11731.1"/>
    </source>
</evidence>
<protein>
    <recommendedName>
        <fullName evidence="3">Probable multidrug resistance protein NorM</fullName>
    </recommendedName>
    <alternativeName>
        <fullName evidence="5">Multidrug-efflux transporter</fullName>
    </alternativeName>
</protein>
<feature type="transmembrane region" description="Helical" evidence="6">
    <location>
        <begin position="429"/>
        <end position="455"/>
    </location>
</feature>
<comment type="function">
    <text evidence="1">Multidrug efflux pump.</text>
</comment>
<keyword evidence="6" id="KW-1133">Transmembrane helix</keyword>
<feature type="transmembrane region" description="Helical" evidence="6">
    <location>
        <begin position="294"/>
        <end position="323"/>
    </location>
</feature>
<dbReference type="Proteomes" id="UP000294192">
    <property type="component" value="Unassembled WGS sequence"/>
</dbReference>
<feature type="transmembrane region" description="Helical" evidence="6">
    <location>
        <begin position="210"/>
        <end position="232"/>
    </location>
</feature>
<evidence type="ECO:0000313" key="8">
    <source>
        <dbReference type="Proteomes" id="UP000294192"/>
    </source>
</evidence>
<organism evidence="7 8">
    <name type="scientific">Mycoplasma marinum</name>
    <dbReference type="NCBI Taxonomy" id="1937190"/>
    <lineage>
        <taxon>Bacteria</taxon>
        <taxon>Bacillati</taxon>
        <taxon>Mycoplasmatota</taxon>
        <taxon>Mollicutes</taxon>
        <taxon>Mycoplasmataceae</taxon>
        <taxon>Mycoplasma</taxon>
    </lineage>
</organism>
<keyword evidence="6" id="KW-0472">Membrane</keyword>
<evidence type="ECO:0000256" key="2">
    <source>
        <dbReference type="ARBA" id="ARBA00010199"/>
    </source>
</evidence>
<feature type="transmembrane region" description="Helical" evidence="6">
    <location>
        <begin position="255"/>
        <end position="274"/>
    </location>
</feature>
<feature type="transmembrane region" description="Helical" evidence="6">
    <location>
        <begin position="400"/>
        <end position="417"/>
    </location>
</feature>
<dbReference type="PANTHER" id="PTHR43298:SF2">
    <property type="entry name" value="FMN_FAD EXPORTER YEEO-RELATED"/>
    <property type="match status" value="1"/>
</dbReference>
<dbReference type="GO" id="GO:0015297">
    <property type="term" value="F:antiporter activity"/>
    <property type="evidence" value="ECO:0007669"/>
    <property type="project" value="InterPro"/>
</dbReference>
<evidence type="ECO:0000256" key="4">
    <source>
        <dbReference type="ARBA" id="ARBA00022448"/>
    </source>
</evidence>
<keyword evidence="4" id="KW-0813">Transport</keyword>
<evidence type="ECO:0000256" key="1">
    <source>
        <dbReference type="ARBA" id="ARBA00003408"/>
    </source>
</evidence>
<feature type="transmembrane region" description="Helical" evidence="6">
    <location>
        <begin position="20"/>
        <end position="40"/>
    </location>
</feature>
<keyword evidence="8" id="KW-1185">Reference proteome</keyword>
<feature type="transmembrane region" description="Helical" evidence="6">
    <location>
        <begin position="177"/>
        <end position="198"/>
    </location>
</feature>
<evidence type="ECO:0000256" key="5">
    <source>
        <dbReference type="ARBA" id="ARBA00031636"/>
    </source>
</evidence>
<dbReference type="RefSeq" id="WP_131598507.1">
    <property type="nucleotide sequence ID" value="NZ_CBDBYK010000001.1"/>
</dbReference>
<sequence length="517" mass="58069">MFIKKVKEYFPKDKTQWKMFLRLSLPVIGGSLLFALNAFVDNFMVGHIKGATAGLFAANSWTSIIMGIFAGSAATGSILVAQYYYSGNHDKVKEIAKIRWMITITVAFGFAIVAWIIPEKMISVFLAPPKDTSDMSQYNDSLTQGIHYMKWITIMWLLIALTFNLGNMYREIGWGKIPFCAGFFGLTANILLNFLTMHTSAFGHKLDSSGAAFASIAARTCVLTILLTYANIKKLPVVFRLWTIFAISKVIHRQFWTRISIFLFTSLTMIFITIRNRFYTDGYPDKSIEGIIGSAAFLGLVGSLFGVFSVVFNSINVIVSKFVGGELGKDNIELAKENSKRLHGFNTTIAVCATLMLIIFSFTIVKMKFLQNTAADETVGTPQYIEALKHDQLVLKWTKYSLWPLSIFFPWWIWFVTSKSSSVSGGRVNLVSTVDLITSGPMQLGWLAIVMYAIVPATNINFAWAYFIFFLSDIPRGIAFMVIYYKSNWARNITYEKAFSRQLAALDDVQTEGTAKE</sequence>
<dbReference type="InterPro" id="IPR050222">
    <property type="entry name" value="MATE_MdtK"/>
</dbReference>
<dbReference type="PANTHER" id="PTHR43298">
    <property type="entry name" value="MULTIDRUG RESISTANCE PROTEIN NORM-RELATED"/>
    <property type="match status" value="1"/>
</dbReference>
<feature type="transmembrane region" description="Helical" evidence="6">
    <location>
        <begin position="148"/>
        <end position="165"/>
    </location>
</feature>
<dbReference type="GO" id="GO:0005886">
    <property type="term" value="C:plasma membrane"/>
    <property type="evidence" value="ECO:0007669"/>
    <property type="project" value="TreeGrafter"/>
</dbReference>
<feature type="transmembrane region" description="Helical" evidence="6">
    <location>
        <begin position="60"/>
        <end position="86"/>
    </location>
</feature>
<comment type="caution">
    <text evidence="7">The sequence shown here is derived from an EMBL/GenBank/DDBJ whole genome shotgun (WGS) entry which is preliminary data.</text>
</comment>
<keyword evidence="6" id="KW-0812">Transmembrane</keyword>
<name>A0A4V2NIB7_9MOLU</name>
<dbReference type="Pfam" id="PF01554">
    <property type="entry name" value="MatE"/>
    <property type="match status" value="1"/>
</dbReference>
<dbReference type="GO" id="GO:0042910">
    <property type="term" value="F:xenobiotic transmembrane transporter activity"/>
    <property type="evidence" value="ECO:0007669"/>
    <property type="project" value="InterPro"/>
</dbReference>
<feature type="transmembrane region" description="Helical" evidence="6">
    <location>
        <begin position="344"/>
        <end position="365"/>
    </location>
</feature>
<feature type="transmembrane region" description="Helical" evidence="6">
    <location>
        <begin position="98"/>
        <end position="117"/>
    </location>
</feature>
<dbReference type="EMBL" id="PSZO01000003">
    <property type="protein sequence ID" value="TCG11731.1"/>
    <property type="molecule type" value="Genomic_DNA"/>
</dbReference>
<reference evidence="7 8" key="1">
    <citation type="submission" date="2018-02" db="EMBL/GenBank/DDBJ databases">
        <title>Mycoplasma marinum and Mycoplasma todarodis sp. nov., moderately halophilic and psychrotolerant mycoplasmas isolated from cephalopods.</title>
        <authorList>
            <person name="Viver T."/>
        </authorList>
    </citation>
    <scope>NUCLEOTIDE SEQUENCE [LARGE SCALE GENOMIC DNA]</scope>
    <source>
        <strain evidence="7 8">PE</strain>
    </source>
</reference>
<comment type="similarity">
    <text evidence="2">Belongs to the multi antimicrobial extrusion (MATE) (TC 2.A.66.1) family.</text>
</comment>
<dbReference type="InterPro" id="IPR002528">
    <property type="entry name" value="MATE_fam"/>
</dbReference>
<proteinExistence type="inferred from homology"/>
<dbReference type="OrthoDB" id="393879at2"/>
<evidence type="ECO:0000256" key="3">
    <source>
        <dbReference type="ARBA" id="ARBA00020268"/>
    </source>
</evidence>